<feature type="compositionally biased region" description="Polar residues" evidence="1">
    <location>
        <begin position="372"/>
        <end position="384"/>
    </location>
</feature>
<evidence type="ECO:0000256" key="1">
    <source>
        <dbReference type="SAM" id="MobiDB-lite"/>
    </source>
</evidence>
<dbReference type="InterPro" id="IPR000073">
    <property type="entry name" value="AB_hydrolase_1"/>
</dbReference>
<evidence type="ECO:0000259" key="2">
    <source>
        <dbReference type="Pfam" id="PF00561"/>
    </source>
</evidence>
<dbReference type="AlphaFoldDB" id="A0AAN6GR03"/>
<feature type="compositionally biased region" description="Polar residues" evidence="1">
    <location>
        <begin position="313"/>
        <end position="328"/>
    </location>
</feature>
<comment type="caution">
    <text evidence="3">The sequence shown here is derived from an EMBL/GenBank/DDBJ whole genome shotgun (WGS) entry which is preliminary data.</text>
</comment>
<name>A0AAN6GR03_9BASI</name>
<feature type="region of interest" description="Disordered" evidence="1">
    <location>
        <begin position="311"/>
        <end position="450"/>
    </location>
</feature>
<sequence length="476" mass="51144">MTVFRSLSSLVRVLSGVLVLGVASTACLLWRYQGLLVYPASFPQGSRTIVDTPDKYGLPFEEITLTTPDGESVRCFVILQRAPSEKEKAAGLSGDGDDTARRRPTVLFFHANAGNMGHRLPIAAVFYRRFGANVVMLSYRGYGLSTGTPSERGIRVDAQTLMDWVRAHPVLRSTHLIVYGQSLGGAVAVDVASRPSNEIAAVILENTFLSIPELIPHVLPPLRPFTFLCREIWATGNLIRQLRMPVLFLSGRDDQLVPPSHMDALYQRCPSKNKVFKPFDDGTHNDTCIKPGYFEEISNFLMKFIVPLPPRPTDSSIEPQQQQTSGVSSAAELHADLRRRTGQSSNLPASQQPQQESTASTSAARERAPSSGSVSIISGATSPSLIDDTITAPGEDAKGASETGGDESDGEGTGSDWVEMSITDASEARAATAGANPSENEKKGMSAVGLAPKDTVAKMLAEEEAAKGKKGSRGKL</sequence>
<dbReference type="Proteomes" id="UP001176517">
    <property type="component" value="Unassembled WGS sequence"/>
</dbReference>
<organism evidence="3 4">
    <name type="scientific">Tilletia horrida</name>
    <dbReference type="NCBI Taxonomy" id="155126"/>
    <lineage>
        <taxon>Eukaryota</taxon>
        <taxon>Fungi</taxon>
        <taxon>Dikarya</taxon>
        <taxon>Basidiomycota</taxon>
        <taxon>Ustilaginomycotina</taxon>
        <taxon>Exobasidiomycetes</taxon>
        <taxon>Tilletiales</taxon>
        <taxon>Tilletiaceae</taxon>
        <taxon>Tilletia</taxon>
    </lineage>
</organism>
<reference evidence="3" key="1">
    <citation type="journal article" date="2023" name="PhytoFront">
        <title>Draft Genome Resources of Seven Strains of Tilletia horrida, Causal Agent of Kernel Smut of Rice.</title>
        <authorList>
            <person name="Khanal S."/>
            <person name="Antony Babu S."/>
            <person name="Zhou X.G."/>
        </authorList>
    </citation>
    <scope>NUCLEOTIDE SEQUENCE</scope>
    <source>
        <strain evidence="3">TX6</strain>
    </source>
</reference>
<evidence type="ECO:0000313" key="3">
    <source>
        <dbReference type="EMBL" id="KAK0546482.1"/>
    </source>
</evidence>
<dbReference type="PROSITE" id="PS51257">
    <property type="entry name" value="PROKAR_LIPOPROTEIN"/>
    <property type="match status" value="1"/>
</dbReference>
<keyword evidence="4" id="KW-1185">Reference proteome</keyword>
<protein>
    <submittedName>
        <fullName evidence="3">Bem46 protein, variant</fullName>
    </submittedName>
</protein>
<dbReference type="SUPFAM" id="SSF53474">
    <property type="entry name" value="alpha/beta-Hydrolases"/>
    <property type="match status" value="1"/>
</dbReference>
<dbReference type="GO" id="GO:0008474">
    <property type="term" value="F:palmitoyl-(protein) hydrolase activity"/>
    <property type="evidence" value="ECO:0007669"/>
    <property type="project" value="TreeGrafter"/>
</dbReference>
<dbReference type="GO" id="GO:0016020">
    <property type="term" value="C:membrane"/>
    <property type="evidence" value="ECO:0007669"/>
    <property type="project" value="TreeGrafter"/>
</dbReference>
<proteinExistence type="predicted"/>
<dbReference type="Pfam" id="PF00561">
    <property type="entry name" value="Abhydrolase_1"/>
    <property type="match status" value="1"/>
</dbReference>
<feature type="domain" description="AB hydrolase-1" evidence="2">
    <location>
        <begin position="104"/>
        <end position="212"/>
    </location>
</feature>
<dbReference type="InterPro" id="IPR029058">
    <property type="entry name" value="AB_hydrolase_fold"/>
</dbReference>
<accession>A0AAN6GR03</accession>
<dbReference type="PANTHER" id="PTHR12277">
    <property type="entry name" value="ALPHA/BETA HYDROLASE DOMAIN-CONTAINING PROTEIN"/>
    <property type="match status" value="1"/>
</dbReference>
<dbReference type="EMBL" id="JAPDMZ010000191">
    <property type="protein sequence ID" value="KAK0546482.1"/>
    <property type="molecule type" value="Genomic_DNA"/>
</dbReference>
<evidence type="ECO:0000313" key="4">
    <source>
        <dbReference type="Proteomes" id="UP001176517"/>
    </source>
</evidence>
<dbReference type="Gene3D" id="3.40.50.1820">
    <property type="entry name" value="alpha/beta hydrolase"/>
    <property type="match status" value="1"/>
</dbReference>
<gene>
    <name evidence="3" type="primary">bem46</name>
    <name evidence="3" type="ORF">OC846_005249</name>
</gene>
<dbReference type="PANTHER" id="PTHR12277:SF81">
    <property type="entry name" value="PROTEIN ABHD13"/>
    <property type="match status" value="1"/>
</dbReference>
<feature type="compositionally biased region" description="Low complexity" evidence="1">
    <location>
        <begin position="349"/>
        <end position="363"/>
    </location>
</feature>